<reference evidence="2" key="2">
    <citation type="submission" date="2023-01" db="EMBL/GenBank/DDBJ databases">
        <title>Draft genome sequence of Sneathiella chinensis strain NBRC 103408.</title>
        <authorList>
            <person name="Sun Q."/>
            <person name="Mori K."/>
        </authorList>
    </citation>
    <scope>NUCLEOTIDE SEQUENCE</scope>
    <source>
        <strain evidence="2">NBRC 103408</strain>
    </source>
</reference>
<evidence type="ECO:0008006" key="4">
    <source>
        <dbReference type="Google" id="ProtNLM"/>
    </source>
</evidence>
<sequence length="250" mass="27597">MLDYAFRKLIDGMSVPGLFLILLPLTLIYWLLTRRRGLFLTNILLLIFLSIPLTGKIILKPLEVGTLYQDLDAASLTGRVDVVAVISSGVHIDRYLREGVPTPTTFSQVRRAVKLSDRLGVPLIISGGSIRNGGLRESDYLTGLAAGRPNVYATDGAAGTIGHVQDIARLCKEKDFRHPLVFVAGHHALRTRLALQSYGVRDPLLVSTFRDSALRLKDVVPNFSGYLYWRQAIKEYAGLVYHIAGGQITL</sequence>
<protein>
    <recommendedName>
        <fullName evidence="4">DUF218 domain-containing protein</fullName>
    </recommendedName>
</protein>
<evidence type="ECO:0000313" key="3">
    <source>
        <dbReference type="Proteomes" id="UP001161409"/>
    </source>
</evidence>
<accession>A0ABQ5U6S0</accession>
<feature type="transmembrane region" description="Helical" evidence="1">
    <location>
        <begin position="12"/>
        <end position="32"/>
    </location>
</feature>
<keyword evidence="1" id="KW-0472">Membrane</keyword>
<proteinExistence type="predicted"/>
<reference evidence="2" key="1">
    <citation type="journal article" date="2014" name="Int. J. Syst. Evol. Microbiol.">
        <title>Complete genome of a new Firmicutes species belonging to the dominant human colonic microbiota ('Ruminococcus bicirculans') reveals two chromosomes and a selective capacity to utilize plant glucans.</title>
        <authorList>
            <consortium name="NISC Comparative Sequencing Program"/>
            <person name="Wegmann U."/>
            <person name="Louis P."/>
            <person name="Goesmann A."/>
            <person name="Henrissat B."/>
            <person name="Duncan S.H."/>
            <person name="Flint H.J."/>
        </authorList>
    </citation>
    <scope>NUCLEOTIDE SEQUENCE</scope>
    <source>
        <strain evidence="2">NBRC 103408</strain>
    </source>
</reference>
<feature type="transmembrane region" description="Helical" evidence="1">
    <location>
        <begin position="38"/>
        <end position="59"/>
    </location>
</feature>
<organism evidence="2 3">
    <name type="scientific">Sneathiella chinensis</name>
    <dbReference type="NCBI Taxonomy" id="349750"/>
    <lineage>
        <taxon>Bacteria</taxon>
        <taxon>Pseudomonadati</taxon>
        <taxon>Pseudomonadota</taxon>
        <taxon>Alphaproteobacteria</taxon>
        <taxon>Sneathiellales</taxon>
        <taxon>Sneathiellaceae</taxon>
        <taxon>Sneathiella</taxon>
    </lineage>
</organism>
<dbReference type="EMBL" id="BSNF01000010">
    <property type="protein sequence ID" value="GLQ07847.1"/>
    <property type="molecule type" value="Genomic_DNA"/>
</dbReference>
<name>A0ABQ5U6S0_9PROT</name>
<gene>
    <name evidence="2" type="ORF">GCM10007924_30690</name>
</gene>
<dbReference type="RefSeq" id="WP_169562019.1">
    <property type="nucleotide sequence ID" value="NZ_BSNF01000010.1"/>
</dbReference>
<dbReference type="Proteomes" id="UP001161409">
    <property type="component" value="Unassembled WGS sequence"/>
</dbReference>
<keyword evidence="3" id="KW-1185">Reference proteome</keyword>
<evidence type="ECO:0000313" key="2">
    <source>
        <dbReference type="EMBL" id="GLQ07847.1"/>
    </source>
</evidence>
<keyword evidence="1" id="KW-1133">Transmembrane helix</keyword>
<comment type="caution">
    <text evidence="2">The sequence shown here is derived from an EMBL/GenBank/DDBJ whole genome shotgun (WGS) entry which is preliminary data.</text>
</comment>
<keyword evidence="1" id="KW-0812">Transmembrane</keyword>
<evidence type="ECO:0000256" key="1">
    <source>
        <dbReference type="SAM" id="Phobius"/>
    </source>
</evidence>